<dbReference type="GO" id="GO:0008270">
    <property type="term" value="F:zinc ion binding"/>
    <property type="evidence" value="ECO:0007669"/>
    <property type="project" value="UniProtKB-KW"/>
</dbReference>
<keyword evidence="4 7" id="KW-0863">Zinc-finger</keyword>
<dbReference type="KEGG" id="epa:110246752"/>
<comment type="subcellular location">
    <subcellularLocation>
        <location evidence="1">Nucleus</location>
    </subcellularLocation>
</comment>
<evidence type="ECO:0000256" key="2">
    <source>
        <dbReference type="ARBA" id="ARBA00022723"/>
    </source>
</evidence>
<reference evidence="10" key="1">
    <citation type="submission" date="2022-11" db="UniProtKB">
        <authorList>
            <consortium name="EnsemblMetazoa"/>
        </authorList>
    </citation>
    <scope>IDENTIFICATION</scope>
</reference>
<dbReference type="EnsemblMetazoa" id="XM_021053113.1">
    <property type="protein sequence ID" value="XP_020908772.1"/>
    <property type="gene ID" value="LOC110246752"/>
</dbReference>
<keyword evidence="11" id="KW-1185">Reference proteome</keyword>
<dbReference type="GO" id="GO:0005634">
    <property type="term" value="C:nucleus"/>
    <property type="evidence" value="ECO:0007669"/>
    <property type="project" value="UniProtKB-SubCell"/>
</dbReference>
<dbReference type="SUPFAM" id="SSF57667">
    <property type="entry name" value="beta-beta-alpha zinc fingers"/>
    <property type="match status" value="1"/>
</dbReference>
<keyword evidence="6" id="KW-0539">Nucleus</keyword>
<proteinExistence type="predicted"/>
<feature type="compositionally biased region" description="Low complexity" evidence="8">
    <location>
        <begin position="194"/>
        <end position="205"/>
    </location>
</feature>
<dbReference type="AlphaFoldDB" id="A0A913XT30"/>
<evidence type="ECO:0000313" key="10">
    <source>
        <dbReference type="EnsemblMetazoa" id="XP_020908772.1"/>
    </source>
</evidence>
<dbReference type="PROSITE" id="PS50157">
    <property type="entry name" value="ZINC_FINGER_C2H2_2"/>
    <property type="match status" value="1"/>
</dbReference>
<feature type="compositionally biased region" description="Basic and acidic residues" evidence="8">
    <location>
        <begin position="133"/>
        <end position="155"/>
    </location>
</feature>
<evidence type="ECO:0000256" key="7">
    <source>
        <dbReference type="PROSITE-ProRule" id="PRU00042"/>
    </source>
</evidence>
<name>A0A913XT30_EXADI</name>
<accession>A0A913XT30</accession>
<dbReference type="Gene3D" id="3.30.160.60">
    <property type="entry name" value="Classic Zinc Finger"/>
    <property type="match status" value="1"/>
</dbReference>
<evidence type="ECO:0000256" key="4">
    <source>
        <dbReference type="ARBA" id="ARBA00022771"/>
    </source>
</evidence>
<dbReference type="FunFam" id="3.30.160.60:FF:000446">
    <property type="entry name" value="Zinc finger protein"/>
    <property type="match status" value="1"/>
</dbReference>
<dbReference type="PANTHER" id="PTHR10032">
    <property type="entry name" value="ZINC FINGER PROTEIN WITH KRAB AND SCAN DOMAINS"/>
    <property type="match status" value="1"/>
</dbReference>
<feature type="region of interest" description="Disordered" evidence="8">
    <location>
        <begin position="133"/>
        <end position="218"/>
    </location>
</feature>
<dbReference type="InterPro" id="IPR036236">
    <property type="entry name" value="Znf_C2H2_sf"/>
</dbReference>
<feature type="compositionally biased region" description="Polar residues" evidence="8">
    <location>
        <begin position="156"/>
        <end position="169"/>
    </location>
</feature>
<evidence type="ECO:0000259" key="9">
    <source>
        <dbReference type="PROSITE" id="PS50157"/>
    </source>
</evidence>
<evidence type="ECO:0000256" key="3">
    <source>
        <dbReference type="ARBA" id="ARBA00022737"/>
    </source>
</evidence>
<dbReference type="InterPro" id="IPR027756">
    <property type="entry name" value="Ovo-like"/>
</dbReference>
<dbReference type="Proteomes" id="UP000887567">
    <property type="component" value="Unplaced"/>
</dbReference>
<keyword evidence="2" id="KW-0479">Metal-binding</keyword>
<dbReference type="SMART" id="SM00355">
    <property type="entry name" value="ZnF_C2H2"/>
    <property type="match status" value="1"/>
</dbReference>
<dbReference type="RefSeq" id="XP_020908772.1">
    <property type="nucleotide sequence ID" value="XM_021053113.1"/>
</dbReference>
<sequence length="616" mass="69615">MPRSFLVKNKRTLKAPNGSEDQVFQPEDDEGCTQEKRSKDSISSDSTSEDNEQSSGMTSPKLFKDDEILPPSKTNMHEFFRRLKEKLSLNVDGEEDGLRECKDTEMTARKGILNEDGESSRLTEDFLKEMLKGTNEKYQVSKEKNSRGESDKINESTKNLEPLPNTSKDVFTGTARGNCWQRSSSSDEIELDENNLVSSNNNSESVNEETRQIPPEIPRDFESQFKMVKSLSCSSVVKSPLRDVIDEPSLDQSVKEDSTGNPRNIENEGKDTEDIRRKSETDSAGIPKDASKVSASAPRDLVGEYAGISRDIVRNHVDKPRDAVIDCPNNPKETSRHSTGISRETMEDSAGVPRVTTADSAGIPSAVSPPALLSVSERKYGRHDSSAFSSRQDIELKQHTYNKSRHEGMDWDQRHMDRQIHGNDIIMKDKPINLPGRIIYEDDIIKSPTIHPALNRNVDPFFGRLTPVVNPCYQEVHPLTSPVFPTNQMPELNHLPSIPTMHRSVTDPELVRYLMLQNGAMKEPMKPYQWYNHDTYERSAYPAGWDPYLGSRGFLSPSQVYKEGKNAQEGFNGTRYKCGLCGASFSLQRLLNRHMKTHSFYKRYHCQFCGKGFNDT</sequence>
<feature type="region of interest" description="Disordered" evidence="8">
    <location>
        <begin position="1"/>
        <end position="72"/>
    </location>
</feature>
<evidence type="ECO:0000256" key="8">
    <source>
        <dbReference type="SAM" id="MobiDB-lite"/>
    </source>
</evidence>
<keyword evidence="5" id="KW-0862">Zinc</keyword>
<organism evidence="10 11">
    <name type="scientific">Exaiptasia diaphana</name>
    <name type="common">Tropical sea anemone</name>
    <name type="synonym">Aiptasia pulchella</name>
    <dbReference type="NCBI Taxonomy" id="2652724"/>
    <lineage>
        <taxon>Eukaryota</taxon>
        <taxon>Metazoa</taxon>
        <taxon>Cnidaria</taxon>
        <taxon>Anthozoa</taxon>
        <taxon>Hexacorallia</taxon>
        <taxon>Actiniaria</taxon>
        <taxon>Aiptasiidae</taxon>
        <taxon>Exaiptasia</taxon>
    </lineage>
</organism>
<evidence type="ECO:0000256" key="6">
    <source>
        <dbReference type="ARBA" id="ARBA00023242"/>
    </source>
</evidence>
<feature type="region of interest" description="Disordered" evidence="8">
    <location>
        <begin position="321"/>
        <end position="363"/>
    </location>
</feature>
<dbReference type="CDD" id="cd00065">
    <property type="entry name" value="FYVE_like_SF"/>
    <property type="match status" value="1"/>
</dbReference>
<feature type="domain" description="C2H2-type" evidence="9">
    <location>
        <begin position="576"/>
        <end position="603"/>
    </location>
</feature>
<feature type="compositionally biased region" description="Basic and acidic residues" evidence="8">
    <location>
        <begin position="265"/>
        <end position="281"/>
    </location>
</feature>
<dbReference type="GO" id="GO:0000978">
    <property type="term" value="F:RNA polymerase II cis-regulatory region sequence-specific DNA binding"/>
    <property type="evidence" value="ECO:0007669"/>
    <property type="project" value="TreeGrafter"/>
</dbReference>
<dbReference type="GeneID" id="110246752"/>
<dbReference type="OrthoDB" id="5989493at2759"/>
<feature type="compositionally biased region" description="Basic and acidic residues" evidence="8">
    <location>
        <begin position="33"/>
        <end position="42"/>
    </location>
</feature>
<evidence type="ECO:0000256" key="1">
    <source>
        <dbReference type="ARBA" id="ARBA00004123"/>
    </source>
</evidence>
<dbReference type="PANTHER" id="PTHR10032:SF271">
    <property type="entry name" value="RH12261P-RELATED"/>
    <property type="match status" value="1"/>
</dbReference>
<dbReference type="InterPro" id="IPR013087">
    <property type="entry name" value="Znf_C2H2_type"/>
</dbReference>
<feature type="region of interest" description="Disordered" evidence="8">
    <location>
        <begin position="237"/>
        <end position="297"/>
    </location>
</feature>
<keyword evidence="3" id="KW-0677">Repeat</keyword>
<dbReference type="PROSITE" id="PS00028">
    <property type="entry name" value="ZINC_FINGER_C2H2_1"/>
    <property type="match status" value="1"/>
</dbReference>
<protein>
    <recommendedName>
        <fullName evidence="9">C2H2-type domain-containing protein</fullName>
    </recommendedName>
</protein>
<evidence type="ECO:0000313" key="11">
    <source>
        <dbReference type="Proteomes" id="UP000887567"/>
    </source>
</evidence>
<evidence type="ECO:0000256" key="5">
    <source>
        <dbReference type="ARBA" id="ARBA00022833"/>
    </source>
</evidence>
<dbReference type="GO" id="GO:0000981">
    <property type="term" value="F:DNA-binding transcription factor activity, RNA polymerase II-specific"/>
    <property type="evidence" value="ECO:0007669"/>
    <property type="project" value="TreeGrafter"/>
</dbReference>